<gene>
    <name evidence="2" type="ORF">PC110_g8649</name>
</gene>
<dbReference type="VEuPathDB" id="FungiDB:PC110_g8649"/>
<comment type="caution">
    <text evidence="2">The sequence shown here is derived from an EMBL/GenBank/DDBJ whole genome shotgun (WGS) entry which is preliminary data.</text>
</comment>
<proteinExistence type="predicted"/>
<dbReference type="EMBL" id="MJFZ01000181">
    <property type="protein sequence ID" value="RAW35064.1"/>
    <property type="molecule type" value="Genomic_DNA"/>
</dbReference>
<accession>A0A329SE46</accession>
<protein>
    <submittedName>
        <fullName evidence="2">Uncharacterized protein</fullName>
    </submittedName>
</protein>
<evidence type="ECO:0000256" key="1">
    <source>
        <dbReference type="SAM" id="MobiDB-lite"/>
    </source>
</evidence>
<sequence>MTESTVQLELGGPGVSLDGLGAGIVQLDAALEEAETQDSVVSPTAQEARSSGSRRTGAGRRREGRAGVIQHGRRLRFRLEDAHASLRRHPWRGQRSSGTGQLFLHLGVHEEAAGAAGLGDTAPRRRKYVWRHVLVVSRGVVDAPMFPE</sequence>
<keyword evidence="3" id="KW-1185">Reference proteome</keyword>
<evidence type="ECO:0000313" key="3">
    <source>
        <dbReference type="Proteomes" id="UP000251314"/>
    </source>
</evidence>
<evidence type="ECO:0000313" key="2">
    <source>
        <dbReference type="EMBL" id="RAW35064.1"/>
    </source>
</evidence>
<feature type="region of interest" description="Disordered" evidence="1">
    <location>
        <begin position="35"/>
        <end position="67"/>
    </location>
</feature>
<reference evidence="2 3" key="1">
    <citation type="submission" date="2018-01" db="EMBL/GenBank/DDBJ databases">
        <title>Draft genome of the strawberry crown rot pathogen Phytophthora cactorum.</title>
        <authorList>
            <person name="Armitage A.D."/>
            <person name="Lysoe E."/>
            <person name="Nellist C.F."/>
            <person name="Harrison R.J."/>
            <person name="Brurberg M.B."/>
        </authorList>
    </citation>
    <scope>NUCLEOTIDE SEQUENCE [LARGE SCALE GENOMIC DNA]</scope>
    <source>
        <strain evidence="2 3">10300</strain>
    </source>
</reference>
<name>A0A329SE46_9STRA</name>
<feature type="compositionally biased region" description="Polar residues" evidence="1">
    <location>
        <begin position="37"/>
        <end position="47"/>
    </location>
</feature>
<dbReference type="Proteomes" id="UP000251314">
    <property type="component" value="Unassembled WGS sequence"/>
</dbReference>
<organism evidence="2 3">
    <name type="scientific">Phytophthora cactorum</name>
    <dbReference type="NCBI Taxonomy" id="29920"/>
    <lineage>
        <taxon>Eukaryota</taxon>
        <taxon>Sar</taxon>
        <taxon>Stramenopiles</taxon>
        <taxon>Oomycota</taxon>
        <taxon>Peronosporomycetes</taxon>
        <taxon>Peronosporales</taxon>
        <taxon>Peronosporaceae</taxon>
        <taxon>Phytophthora</taxon>
    </lineage>
</organism>
<dbReference type="AlphaFoldDB" id="A0A329SE46"/>